<accession>A0A563DJ28</accession>
<gene>
    <name evidence="2" type="ORF">ETU09_02215</name>
</gene>
<proteinExistence type="predicted"/>
<dbReference type="Pfam" id="PF05164">
    <property type="entry name" value="ZapA"/>
    <property type="match status" value="1"/>
</dbReference>
<dbReference type="OrthoDB" id="1495773at2"/>
<dbReference type="SUPFAM" id="SSF102829">
    <property type="entry name" value="Cell division protein ZapA-like"/>
    <property type="match status" value="1"/>
</dbReference>
<evidence type="ECO:0000256" key="1">
    <source>
        <dbReference type="SAM" id="Coils"/>
    </source>
</evidence>
<dbReference type="AlphaFoldDB" id="A0A563DJ28"/>
<keyword evidence="2" id="KW-0131">Cell cycle</keyword>
<keyword evidence="2" id="KW-0132">Cell division</keyword>
<evidence type="ECO:0000313" key="2">
    <source>
        <dbReference type="EMBL" id="TWP29814.1"/>
    </source>
</evidence>
<name>A0A563DJ28_9FLAO</name>
<organism evidence="2 3">
    <name type="scientific">Apibacter muscae</name>
    <dbReference type="NCBI Taxonomy" id="2509004"/>
    <lineage>
        <taxon>Bacteria</taxon>
        <taxon>Pseudomonadati</taxon>
        <taxon>Bacteroidota</taxon>
        <taxon>Flavobacteriia</taxon>
        <taxon>Flavobacteriales</taxon>
        <taxon>Weeksellaceae</taxon>
        <taxon>Apibacter</taxon>
    </lineage>
</organism>
<keyword evidence="3" id="KW-1185">Reference proteome</keyword>
<keyword evidence="1" id="KW-0175">Coiled coil</keyword>
<evidence type="ECO:0000313" key="3">
    <source>
        <dbReference type="Proteomes" id="UP000319499"/>
    </source>
</evidence>
<dbReference type="Proteomes" id="UP000319499">
    <property type="component" value="Unassembled WGS sequence"/>
</dbReference>
<dbReference type="GO" id="GO:0051301">
    <property type="term" value="P:cell division"/>
    <property type="evidence" value="ECO:0007669"/>
    <property type="project" value="UniProtKB-KW"/>
</dbReference>
<reference evidence="2 3" key="1">
    <citation type="submission" date="2019-02" db="EMBL/GenBank/DDBJ databases">
        <title>Apibacter muscae sp. nov.: a novel member of the house fly microbiota.</title>
        <authorList>
            <person name="Park R."/>
        </authorList>
    </citation>
    <scope>NUCLEOTIDE SEQUENCE [LARGE SCALE GENOMIC DNA]</scope>
    <source>
        <strain evidence="2 3">AL1</strain>
    </source>
</reference>
<dbReference type="RefSeq" id="WP_146261504.1">
    <property type="nucleotide sequence ID" value="NZ_SELG01000029.1"/>
</dbReference>
<protein>
    <submittedName>
        <fullName evidence="2">Cell division protein ZapA</fullName>
    </submittedName>
</protein>
<dbReference type="InterPro" id="IPR036192">
    <property type="entry name" value="Cell_div_ZapA-like_sf"/>
</dbReference>
<dbReference type="EMBL" id="SELH01000013">
    <property type="protein sequence ID" value="TWP29814.1"/>
    <property type="molecule type" value="Genomic_DNA"/>
</dbReference>
<feature type="coiled-coil region" evidence="1">
    <location>
        <begin position="54"/>
        <end position="81"/>
    </location>
</feature>
<comment type="caution">
    <text evidence="2">The sequence shown here is derived from an EMBL/GenBank/DDBJ whole genome shotgun (WGS) entry which is preliminary data.</text>
</comment>
<dbReference type="InterPro" id="IPR007838">
    <property type="entry name" value="Cell_div_ZapA-like"/>
</dbReference>
<sequence>MSLKVNLKIAGRTYPLVVQDDEEEILRNATKRIQKYVSTFDKDYNINDKQDSLAMSALQLASELENLLKNIDREHKEILLKVKNIKALITDS</sequence>